<dbReference type="EMBL" id="CAJVCH010336916">
    <property type="protein sequence ID" value="CAG7815144.1"/>
    <property type="molecule type" value="Genomic_DNA"/>
</dbReference>
<dbReference type="GO" id="GO:0000978">
    <property type="term" value="F:RNA polymerase II cis-regulatory region sequence-specific DNA binding"/>
    <property type="evidence" value="ECO:0007669"/>
    <property type="project" value="TreeGrafter"/>
</dbReference>
<feature type="region of interest" description="Disordered" evidence="7">
    <location>
        <begin position="17"/>
        <end position="38"/>
    </location>
</feature>
<dbReference type="InterPro" id="IPR017970">
    <property type="entry name" value="Homeobox_CS"/>
</dbReference>
<name>A0A8J2PII4_9HEXA</name>
<proteinExistence type="predicted"/>
<evidence type="ECO:0000313" key="9">
    <source>
        <dbReference type="EMBL" id="CAG7815144.1"/>
    </source>
</evidence>
<dbReference type="CDD" id="cd00086">
    <property type="entry name" value="homeodomain"/>
    <property type="match status" value="1"/>
</dbReference>
<feature type="compositionally biased region" description="Low complexity" evidence="7">
    <location>
        <begin position="24"/>
        <end position="38"/>
    </location>
</feature>
<dbReference type="GO" id="GO:0045944">
    <property type="term" value="P:positive regulation of transcription by RNA polymerase II"/>
    <property type="evidence" value="ECO:0007669"/>
    <property type="project" value="InterPro"/>
</dbReference>
<evidence type="ECO:0000256" key="3">
    <source>
        <dbReference type="ARBA" id="ARBA00023015"/>
    </source>
</evidence>
<dbReference type="GO" id="GO:0005634">
    <property type="term" value="C:nucleus"/>
    <property type="evidence" value="ECO:0007669"/>
    <property type="project" value="UniProtKB-SubCell"/>
</dbReference>
<dbReference type="InterPro" id="IPR001356">
    <property type="entry name" value="HD"/>
</dbReference>
<comment type="subcellular location">
    <subcellularLocation>
        <location evidence="1 5 6">Nucleus</location>
    </subcellularLocation>
</comment>
<dbReference type="Proteomes" id="UP000708208">
    <property type="component" value="Unassembled WGS sequence"/>
</dbReference>
<keyword evidence="5 6" id="KW-0371">Homeobox</keyword>
<keyword evidence="10" id="KW-1185">Reference proteome</keyword>
<dbReference type="PROSITE" id="PS00027">
    <property type="entry name" value="HOMEOBOX_1"/>
    <property type="match status" value="1"/>
</dbReference>
<keyword evidence="5 6" id="KW-0238">DNA-binding</keyword>
<organism evidence="9 10">
    <name type="scientific">Allacma fusca</name>
    <dbReference type="NCBI Taxonomy" id="39272"/>
    <lineage>
        <taxon>Eukaryota</taxon>
        <taxon>Metazoa</taxon>
        <taxon>Ecdysozoa</taxon>
        <taxon>Arthropoda</taxon>
        <taxon>Hexapoda</taxon>
        <taxon>Collembola</taxon>
        <taxon>Symphypleona</taxon>
        <taxon>Sminthuridae</taxon>
        <taxon>Allacma</taxon>
    </lineage>
</organism>
<feature type="domain" description="Homeobox" evidence="8">
    <location>
        <begin position="189"/>
        <end position="249"/>
    </location>
</feature>
<evidence type="ECO:0000313" key="10">
    <source>
        <dbReference type="Proteomes" id="UP000708208"/>
    </source>
</evidence>
<evidence type="ECO:0000256" key="7">
    <source>
        <dbReference type="SAM" id="MobiDB-lite"/>
    </source>
</evidence>
<dbReference type="PANTHER" id="PTHR24328">
    <property type="entry name" value="HOMEOBOX PROTEIN MOX"/>
    <property type="match status" value="1"/>
</dbReference>
<keyword evidence="4" id="KW-0804">Transcription</keyword>
<dbReference type="OrthoDB" id="6159439at2759"/>
<evidence type="ECO:0000256" key="6">
    <source>
        <dbReference type="RuleBase" id="RU000682"/>
    </source>
</evidence>
<evidence type="ECO:0000256" key="5">
    <source>
        <dbReference type="PROSITE-ProRule" id="PRU00108"/>
    </source>
</evidence>
<feature type="DNA-binding region" description="Homeobox" evidence="5">
    <location>
        <begin position="191"/>
        <end position="250"/>
    </location>
</feature>
<accession>A0A8J2PII4</accession>
<gene>
    <name evidence="9" type="ORF">AFUS01_LOCUS25842</name>
</gene>
<dbReference type="SMART" id="SM00389">
    <property type="entry name" value="HOX"/>
    <property type="match status" value="1"/>
</dbReference>
<reference evidence="9" key="1">
    <citation type="submission" date="2021-06" db="EMBL/GenBank/DDBJ databases">
        <authorList>
            <person name="Hodson N. C."/>
            <person name="Mongue J. A."/>
            <person name="Jaron S. K."/>
        </authorList>
    </citation>
    <scope>NUCLEOTIDE SEQUENCE</scope>
</reference>
<evidence type="ECO:0000256" key="1">
    <source>
        <dbReference type="ARBA" id="ARBA00004123"/>
    </source>
</evidence>
<keyword evidence="5 6" id="KW-0539">Nucleus</keyword>
<dbReference type="PROSITE" id="PS50071">
    <property type="entry name" value="HOMEOBOX_2"/>
    <property type="match status" value="1"/>
</dbReference>
<comment type="caution">
    <text evidence="9">The sequence shown here is derived from an EMBL/GenBank/DDBJ whole genome shotgun (WGS) entry which is preliminary data.</text>
</comment>
<sequence length="260" mass="29908">MMETFTRQFCEDLTTRSACKESDNSSNNSANNGNDHSSSVNSYYDTWPAYEQSHSINHGYCYSDYPQAPFPTNGRYDYHFAMESTPAVEVDPYSGMYHLSDSNNKGYDLRYPDEGYSSNLEITSCESRRLNSPCLSEEPQQGRLDLIDSENTSSCLSGSSDDGNYQSGERSEECFTFFDHDTTDECGDGKSRKERTAFTKAQIKQLEREFVQSNYLTRLRRYEIAVALDLTERQVKVWFQNRRMKWKRTKGSVSKSKPSK</sequence>
<keyword evidence="3" id="KW-0805">Transcription regulation</keyword>
<dbReference type="InterPro" id="IPR042634">
    <property type="entry name" value="MOX-1/MOX-2"/>
</dbReference>
<evidence type="ECO:0000256" key="4">
    <source>
        <dbReference type="ARBA" id="ARBA00023163"/>
    </source>
</evidence>
<dbReference type="AlphaFoldDB" id="A0A8J2PII4"/>
<evidence type="ECO:0000259" key="8">
    <source>
        <dbReference type="PROSITE" id="PS50071"/>
    </source>
</evidence>
<evidence type="ECO:0000256" key="2">
    <source>
        <dbReference type="ARBA" id="ARBA00022473"/>
    </source>
</evidence>
<dbReference type="Pfam" id="PF00046">
    <property type="entry name" value="Homeodomain"/>
    <property type="match status" value="1"/>
</dbReference>
<dbReference type="PANTHER" id="PTHR24328:SF7">
    <property type="entry name" value="BUTTONLESS"/>
    <property type="match status" value="1"/>
</dbReference>
<dbReference type="GO" id="GO:0000981">
    <property type="term" value="F:DNA-binding transcription factor activity, RNA polymerase II-specific"/>
    <property type="evidence" value="ECO:0007669"/>
    <property type="project" value="InterPro"/>
</dbReference>
<protein>
    <recommendedName>
        <fullName evidence="8">Homeobox domain-containing protein</fullName>
    </recommendedName>
</protein>
<keyword evidence="2" id="KW-0217">Developmental protein</keyword>